<dbReference type="RefSeq" id="WP_281907582.1">
    <property type="nucleotide sequence ID" value="NZ_AP026966.1"/>
</dbReference>
<protein>
    <recommendedName>
        <fullName evidence="3">DUF4936 domain-containing protein</fullName>
    </recommendedName>
</protein>
<dbReference type="Proteomes" id="UP001163336">
    <property type="component" value="Chromosome"/>
</dbReference>
<dbReference type="InterPro" id="IPR032556">
    <property type="entry name" value="DUF4936"/>
</dbReference>
<organism evidence="1 2">
    <name type="scientific">Massilia varians</name>
    <dbReference type="NCBI Taxonomy" id="457921"/>
    <lineage>
        <taxon>Bacteria</taxon>
        <taxon>Pseudomonadati</taxon>
        <taxon>Pseudomonadota</taxon>
        <taxon>Betaproteobacteria</taxon>
        <taxon>Burkholderiales</taxon>
        <taxon>Oxalobacteraceae</taxon>
        <taxon>Telluria group</taxon>
        <taxon>Massilia</taxon>
    </lineage>
</organism>
<reference evidence="1" key="1">
    <citation type="submission" date="2022-11" db="EMBL/GenBank/DDBJ databases">
        <title>Isolation and characterization of PLA-degrading bacterium Massilia sp. from Antarctic soil.</title>
        <authorList>
            <person name="Sato K."/>
            <person name="Gomez-Fuentes C."/>
            <person name="Ahmad S.A."/>
            <person name="Zulkharnain A."/>
        </authorList>
    </citation>
    <scope>NUCLEOTIDE SEQUENCE</scope>
    <source>
        <strain evidence="1">N-3</strain>
    </source>
</reference>
<name>A0ABN6TDQ5_9BURK</name>
<dbReference type="Pfam" id="PF16290">
    <property type="entry name" value="DUF4936"/>
    <property type="match status" value="1"/>
</dbReference>
<accession>A0ABN6TDQ5</accession>
<dbReference type="EMBL" id="AP026966">
    <property type="protein sequence ID" value="BDT59054.1"/>
    <property type="molecule type" value="Genomic_DNA"/>
</dbReference>
<evidence type="ECO:0008006" key="3">
    <source>
        <dbReference type="Google" id="ProtNLM"/>
    </source>
</evidence>
<evidence type="ECO:0000313" key="2">
    <source>
        <dbReference type="Proteomes" id="UP001163336"/>
    </source>
</evidence>
<gene>
    <name evidence="1" type="ORF">MasN3_25480</name>
</gene>
<sequence length="98" mass="10798">MIDLYVYYKVRIEDALALAPRVRAMQLRLTGARDEHGGALLQRRPEARDGLQTWMEVYPGVDEAFGARVEQAAADAGIAGLIQGARRSEVFIDLLPGT</sequence>
<evidence type="ECO:0000313" key="1">
    <source>
        <dbReference type="EMBL" id="BDT59054.1"/>
    </source>
</evidence>
<keyword evidence="2" id="KW-1185">Reference proteome</keyword>
<proteinExistence type="predicted"/>